<dbReference type="InterPro" id="IPR035669">
    <property type="entry name" value="SGNH_plant_lipase-like"/>
</dbReference>
<evidence type="ECO:0000256" key="1">
    <source>
        <dbReference type="ARBA" id="ARBA00008668"/>
    </source>
</evidence>
<evidence type="ECO:0000313" key="6">
    <source>
        <dbReference type="EMBL" id="PWA75616.1"/>
    </source>
</evidence>
<dbReference type="InterPro" id="IPR036514">
    <property type="entry name" value="SGNH_hydro_sf"/>
</dbReference>
<dbReference type="SUPFAM" id="SSF52266">
    <property type="entry name" value="SGNH hydrolase"/>
    <property type="match status" value="1"/>
</dbReference>
<organism evidence="6 7">
    <name type="scientific">Artemisia annua</name>
    <name type="common">Sweet wormwood</name>
    <dbReference type="NCBI Taxonomy" id="35608"/>
    <lineage>
        <taxon>Eukaryota</taxon>
        <taxon>Viridiplantae</taxon>
        <taxon>Streptophyta</taxon>
        <taxon>Embryophyta</taxon>
        <taxon>Tracheophyta</taxon>
        <taxon>Spermatophyta</taxon>
        <taxon>Magnoliopsida</taxon>
        <taxon>eudicotyledons</taxon>
        <taxon>Gunneridae</taxon>
        <taxon>Pentapetalae</taxon>
        <taxon>asterids</taxon>
        <taxon>campanulids</taxon>
        <taxon>Asterales</taxon>
        <taxon>Asteraceae</taxon>
        <taxon>Asteroideae</taxon>
        <taxon>Anthemideae</taxon>
        <taxon>Artemisiinae</taxon>
        <taxon>Artemisia</taxon>
    </lineage>
</organism>
<dbReference type="PANTHER" id="PTHR22835">
    <property type="entry name" value="ZINC FINGER FYVE DOMAIN CONTAINING PROTEIN"/>
    <property type="match status" value="1"/>
</dbReference>
<dbReference type="EMBL" id="PKPP01002382">
    <property type="protein sequence ID" value="PWA75616.1"/>
    <property type="molecule type" value="Genomic_DNA"/>
</dbReference>
<keyword evidence="2" id="KW-0732">Signal</keyword>
<evidence type="ECO:0000256" key="2">
    <source>
        <dbReference type="ARBA" id="ARBA00022729"/>
    </source>
</evidence>
<name>A0A2U1NQ38_ARTAN</name>
<proteinExistence type="inferred from homology"/>
<protein>
    <submittedName>
        <fullName evidence="6">SGNH hydrolase-type esterase domain-containing protein</fullName>
    </submittedName>
</protein>
<dbReference type="InterPro" id="IPR001087">
    <property type="entry name" value="GDSL"/>
</dbReference>
<feature type="compositionally biased region" description="Pro residues" evidence="5">
    <location>
        <begin position="88"/>
        <end position="201"/>
    </location>
</feature>
<dbReference type="Pfam" id="PF00657">
    <property type="entry name" value="Lipase_GDSL"/>
    <property type="match status" value="1"/>
</dbReference>
<evidence type="ECO:0000256" key="4">
    <source>
        <dbReference type="ARBA" id="ARBA00023180"/>
    </source>
</evidence>
<sequence>MNSHTHAGSLSKNSFCLEVMNLHTHAGNLSCRKFCLRHTVQQKSFFICLLVPFESIQQEIFPAFAHLPPECVPPHDKHHKPPPHEKPPPVPKPPPTEKPPPVPKSPPPPVPKPPPVEKPPPVPKSPPPPVPTSPPPPVPKPPPVEKPPPVPKSPPPPVPTSPPPPVPNPPPIQSPPPPIQTPPPNDPIPKPPPMQTPPPIEPKPKPPPEDPKIVIDPPHEPPEEPQKPTSFHARFKGRFSALFAFGDSYTDTGNAQFLGSLTLSFMGSLSSPYGSTTFGKTSNRLSNGRLVIDFITDSLGLPVLPPYQSTSSNFTNGVNFAIAGSTTLARDIFSKLARVFLLKGTPLGVWTQLDWYKKYQAEHLCKGLDEKACSDKLKTALFWVGEIGLNDYSRAVGSTIPLRSIAKSSVAYVTELVKVLIRAGAKNIVVQGLPPVGCLPMDISLTPISIRDRSGCSTIVNAAVVIHNQILQAKLEIYRKLHPDVTIIYADSWKAYYAIVNNPGKYKIKETRKTCCGASGTQDDLNFNLQSLCGSSGTSICNDPSQYISWDGIHPTESMNEHMTDQYINQGCCQPPFEELMKNNVPT</sequence>
<dbReference type="GO" id="GO:0016788">
    <property type="term" value="F:hydrolase activity, acting on ester bonds"/>
    <property type="evidence" value="ECO:0007669"/>
    <property type="project" value="InterPro"/>
</dbReference>
<evidence type="ECO:0000313" key="7">
    <source>
        <dbReference type="Proteomes" id="UP000245207"/>
    </source>
</evidence>
<keyword evidence="7" id="KW-1185">Reference proteome</keyword>
<comment type="similarity">
    <text evidence="1">Belongs to the 'GDSL' lipolytic enzyme family.</text>
</comment>
<dbReference type="PANTHER" id="PTHR22835:SF532">
    <property type="entry name" value="SERINE-RICH ADHESIN FOR PLATELETS-LIKE ISOFORM X1"/>
    <property type="match status" value="1"/>
</dbReference>
<dbReference type="CDD" id="cd01837">
    <property type="entry name" value="SGNH_plant_lipase_like"/>
    <property type="match status" value="1"/>
</dbReference>
<comment type="caution">
    <text evidence="6">The sequence shown here is derived from an EMBL/GenBank/DDBJ whole genome shotgun (WGS) entry which is preliminary data.</text>
</comment>
<dbReference type="Proteomes" id="UP000245207">
    <property type="component" value="Unassembled WGS sequence"/>
</dbReference>
<dbReference type="STRING" id="35608.A0A2U1NQ38"/>
<dbReference type="Gene3D" id="3.40.50.1110">
    <property type="entry name" value="SGNH hydrolase"/>
    <property type="match status" value="1"/>
</dbReference>
<dbReference type="PRINTS" id="PR01217">
    <property type="entry name" value="PRICHEXTENSN"/>
</dbReference>
<keyword evidence="4" id="KW-0325">Glycoprotein</keyword>
<keyword evidence="3 6" id="KW-0378">Hydrolase</keyword>
<reference evidence="6 7" key="1">
    <citation type="journal article" date="2018" name="Mol. Plant">
        <title>The genome of Artemisia annua provides insight into the evolution of Asteraceae family and artemisinin biosynthesis.</title>
        <authorList>
            <person name="Shen Q."/>
            <person name="Zhang L."/>
            <person name="Liao Z."/>
            <person name="Wang S."/>
            <person name="Yan T."/>
            <person name="Shi P."/>
            <person name="Liu M."/>
            <person name="Fu X."/>
            <person name="Pan Q."/>
            <person name="Wang Y."/>
            <person name="Lv Z."/>
            <person name="Lu X."/>
            <person name="Zhang F."/>
            <person name="Jiang W."/>
            <person name="Ma Y."/>
            <person name="Chen M."/>
            <person name="Hao X."/>
            <person name="Li L."/>
            <person name="Tang Y."/>
            <person name="Lv G."/>
            <person name="Zhou Y."/>
            <person name="Sun X."/>
            <person name="Brodelius P.E."/>
            <person name="Rose J.K.C."/>
            <person name="Tang K."/>
        </authorList>
    </citation>
    <scope>NUCLEOTIDE SEQUENCE [LARGE SCALE GENOMIC DNA]</scope>
    <source>
        <strain evidence="7">cv. Huhao1</strain>
        <tissue evidence="6">Leaf</tissue>
    </source>
</reference>
<feature type="region of interest" description="Disordered" evidence="5">
    <location>
        <begin position="72"/>
        <end position="230"/>
    </location>
</feature>
<evidence type="ECO:0000256" key="5">
    <source>
        <dbReference type="SAM" id="MobiDB-lite"/>
    </source>
</evidence>
<evidence type="ECO:0000256" key="3">
    <source>
        <dbReference type="ARBA" id="ARBA00022801"/>
    </source>
</evidence>
<dbReference type="OrthoDB" id="1600564at2759"/>
<accession>A0A2U1NQ38</accession>
<dbReference type="AlphaFoldDB" id="A0A2U1NQ38"/>
<gene>
    <name evidence="6" type="ORF">CTI12_AA241330</name>
</gene>
<feature type="compositionally biased region" description="Basic and acidic residues" evidence="5">
    <location>
        <begin position="202"/>
        <end position="226"/>
    </location>
</feature>